<evidence type="ECO:0000259" key="1">
    <source>
        <dbReference type="PROSITE" id="PS50987"/>
    </source>
</evidence>
<name>A0A2W4LAQ7_9PSEU</name>
<organism evidence="2">
    <name type="scientific">Thermocrispum agreste</name>
    <dbReference type="NCBI Taxonomy" id="37925"/>
    <lineage>
        <taxon>Bacteria</taxon>
        <taxon>Bacillati</taxon>
        <taxon>Actinomycetota</taxon>
        <taxon>Actinomycetes</taxon>
        <taxon>Pseudonocardiales</taxon>
        <taxon>Pseudonocardiaceae</taxon>
        <taxon>Thermocrispum</taxon>
    </lineage>
</organism>
<dbReference type="GO" id="GO:0010288">
    <property type="term" value="P:response to lead ion"/>
    <property type="evidence" value="ECO:0007669"/>
    <property type="project" value="TreeGrafter"/>
</dbReference>
<feature type="domain" description="HTH arsR-type" evidence="1">
    <location>
        <begin position="1"/>
        <end position="94"/>
    </location>
</feature>
<dbReference type="GO" id="GO:0003677">
    <property type="term" value="F:DNA binding"/>
    <property type="evidence" value="ECO:0007669"/>
    <property type="project" value="TreeGrafter"/>
</dbReference>
<protein>
    <submittedName>
        <fullName evidence="2">Transcriptional regulator</fullName>
    </submittedName>
</protein>
<reference evidence="2" key="1">
    <citation type="submission" date="2018-05" db="EMBL/GenBank/DDBJ databases">
        <authorList>
            <person name="Lanie J.A."/>
            <person name="Ng W.-L."/>
            <person name="Kazmierczak K.M."/>
            <person name="Andrzejewski T.M."/>
            <person name="Davidsen T.M."/>
            <person name="Wayne K.J."/>
            <person name="Tettelin H."/>
            <person name="Glass J.I."/>
            <person name="Rusch D."/>
            <person name="Podicherti R."/>
            <person name="Tsui H.-C.T."/>
            <person name="Winkler M.E."/>
        </authorList>
    </citation>
    <scope>NUCLEOTIDE SEQUENCE</scope>
    <source>
        <strain evidence="2">ZC4RG45</strain>
    </source>
</reference>
<dbReference type="GO" id="GO:0032791">
    <property type="term" value="F:lead ion binding"/>
    <property type="evidence" value="ECO:0007669"/>
    <property type="project" value="TreeGrafter"/>
</dbReference>
<gene>
    <name evidence="2" type="ORF">DIU77_08325</name>
</gene>
<dbReference type="InterPro" id="IPR052543">
    <property type="entry name" value="HTH_Metal-responsive_Reg"/>
</dbReference>
<dbReference type="CDD" id="cd00090">
    <property type="entry name" value="HTH_ARSR"/>
    <property type="match status" value="1"/>
</dbReference>
<dbReference type="Gene3D" id="1.10.10.10">
    <property type="entry name" value="Winged helix-like DNA-binding domain superfamily/Winged helix DNA-binding domain"/>
    <property type="match status" value="1"/>
</dbReference>
<proteinExistence type="predicted"/>
<dbReference type="PROSITE" id="PS50987">
    <property type="entry name" value="HTH_ARSR_2"/>
    <property type="match status" value="1"/>
</dbReference>
<dbReference type="InterPro" id="IPR011991">
    <property type="entry name" value="ArsR-like_HTH"/>
</dbReference>
<dbReference type="GO" id="GO:0097063">
    <property type="term" value="F:cadmium ion sensor activity"/>
    <property type="evidence" value="ECO:0007669"/>
    <property type="project" value="TreeGrafter"/>
</dbReference>
<accession>A0A2W4LAQ7</accession>
<dbReference type="PANTHER" id="PTHR39168:SF1">
    <property type="entry name" value="TRANSCRIPTIONAL REGULATORY PROTEIN"/>
    <property type="match status" value="1"/>
</dbReference>
<dbReference type="PRINTS" id="PR00778">
    <property type="entry name" value="HTHARSR"/>
</dbReference>
<dbReference type="GO" id="GO:0046686">
    <property type="term" value="P:response to cadmium ion"/>
    <property type="evidence" value="ECO:0007669"/>
    <property type="project" value="TreeGrafter"/>
</dbReference>
<dbReference type="InterPro" id="IPR036388">
    <property type="entry name" value="WH-like_DNA-bd_sf"/>
</dbReference>
<dbReference type="EMBL" id="QGUI01000267">
    <property type="protein sequence ID" value="PZM98149.1"/>
    <property type="molecule type" value="Genomic_DNA"/>
</dbReference>
<dbReference type="PANTHER" id="PTHR39168">
    <property type="entry name" value="TRANSCRIPTIONAL REGULATOR-RELATED"/>
    <property type="match status" value="1"/>
</dbReference>
<dbReference type="SUPFAM" id="SSF46785">
    <property type="entry name" value="Winged helix' DNA-binding domain"/>
    <property type="match status" value="1"/>
</dbReference>
<comment type="caution">
    <text evidence="2">The sequence shown here is derived from an EMBL/GenBank/DDBJ whole genome shotgun (WGS) entry which is preliminary data.</text>
</comment>
<dbReference type="AlphaFoldDB" id="A0A2W4LAQ7"/>
<dbReference type="GO" id="GO:0003700">
    <property type="term" value="F:DNA-binding transcription factor activity"/>
    <property type="evidence" value="ECO:0007669"/>
    <property type="project" value="InterPro"/>
</dbReference>
<dbReference type="Pfam" id="PF12840">
    <property type="entry name" value="HTH_20"/>
    <property type="match status" value="1"/>
</dbReference>
<dbReference type="SMART" id="SM00418">
    <property type="entry name" value="HTH_ARSR"/>
    <property type="match status" value="1"/>
</dbReference>
<sequence>MQTAQSIARFAGLLADRSRVAICLALLDGRAWTAGELARHARIGRSTASEHITLLVGAGLLTERRQGRHRYLCLAGPHVAQLIEDLGAAVGEPERPMSLRAVRAAGQLAAARTCYDHLAGALGVALFDALVAAGFIAVRDGLVLTPAGRDWFTGLAGDAALRARGSRPLVRACLDWTERRDHLGGLLGAVLCRQFVERGWLNQVRNSRAVTVTPAGGRALSGLGVRVPAVCQAA</sequence>
<dbReference type="InterPro" id="IPR001845">
    <property type="entry name" value="HTH_ArsR_DNA-bd_dom"/>
</dbReference>
<dbReference type="InterPro" id="IPR036390">
    <property type="entry name" value="WH_DNA-bd_sf"/>
</dbReference>
<evidence type="ECO:0000313" key="2">
    <source>
        <dbReference type="EMBL" id="PZM98149.1"/>
    </source>
</evidence>